<organism evidence="3 4">
    <name type="scientific">Parvularcula lutaonensis</name>
    <dbReference type="NCBI Taxonomy" id="491923"/>
    <lineage>
        <taxon>Bacteria</taxon>
        <taxon>Pseudomonadati</taxon>
        <taxon>Pseudomonadota</taxon>
        <taxon>Alphaproteobacteria</taxon>
        <taxon>Parvularculales</taxon>
        <taxon>Parvularculaceae</taxon>
        <taxon>Parvularcula</taxon>
    </lineage>
</organism>
<evidence type="ECO:0000256" key="2">
    <source>
        <dbReference type="SAM" id="SignalP"/>
    </source>
</evidence>
<sequence length="611" mass="65302">MATRTGFARIALTVMACISLAACGGGGGGDTGGGTPPPTGGGGGGQTPPPAPQPASDAFETEDKTARFLAQATFGPTPQDIATLTGTDAVDWILAEFDKPVTLSLPITQDLRQRATQTFDGQFYTASNTNAFWTTALTADDQLRQRVAFALSEIFVVSNAPMGVLFDYPDGIASYHDILKRNAFGNYRELIEEITYSPPMGFYLTYAYNQKADPSTGRMPDENYAREILQLFSIGVVPLNRDGSVQQGAGELYDNTDITGLARVFTGLVFDGEIERFFGRDDAAYGNQVLARPMVTWDAIHEAGEKNFLGTTIPAGTNAAASVDAALDTIANHPNVAPFLARQLIQRLVSSDPEPDYIDRVAAAFEQGSYALPGGTQVGTGKRGDLKATVAAVLFDRDARDTTSIDPNRSGKIREPIIRFTNWARAFGANVAPEYVQILWFIDRTGPLGQHPFRSPSVFNFFRPGYIAPGTQSGAAGLTVPELQITNSATIPGYANFMTAFVFGGQVGNDTSGIADLFAREGVTGYNDAEARAAFQADLSAEVALADDIPALLDHLDTKLTYGQLTPETRALITEAIQGIDVSGPGTDEELLVARIAVLMILTSPDFVVQR</sequence>
<dbReference type="PANTHER" id="PTHR43737:SF1">
    <property type="entry name" value="DUF1501 DOMAIN-CONTAINING PROTEIN"/>
    <property type="match status" value="1"/>
</dbReference>
<keyword evidence="4" id="KW-1185">Reference proteome</keyword>
<dbReference type="InterPro" id="IPR014917">
    <property type="entry name" value="DUF1800"/>
</dbReference>
<evidence type="ECO:0000256" key="1">
    <source>
        <dbReference type="SAM" id="MobiDB-lite"/>
    </source>
</evidence>
<feature type="region of interest" description="Disordered" evidence="1">
    <location>
        <begin position="29"/>
        <end position="59"/>
    </location>
</feature>
<feature type="compositionally biased region" description="Gly residues" evidence="1">
    <location>
        <begin position="29"/>
        <end position="46"/>
    </location>
</feature>
<dbReference type="Pfam" id="PF08811">
    <property type="entry name" value="DUF1800"/>
    <property type="match status" value="1"/>
</dbReference>
<evidence type="ECO:0000313" key="4">
    <source>
        <dbReference type="Proteomes" id="UP001595607"/>
    </source>
</evidence>
<accession>A0ABV7MGK7</accession>
<reference evidence="4" key="1">
    <citation type="journal article" date="2019" name="Int. J. Syst. Evol. Microbiol.">
        <title>The Global Catalogue of Microorganisms (GCM) 10K type strain sequencing project: providing services to taxonomists for standard genome sequencing and annotation.</title>
        <authorList>
            <consortium name="The Broad Institute Genomics Platform"/>
            <consortium name="The Broad Institute Genome Sequencing Center for Infectious Disease"/>
            <person name="Wu L."/>
            <person name="Ma J."/>
        </authorList>
    </citation>
    <scope>NUCLEOTIDE SEQUENCE [LARGE SCALE GENOMIC DNA]</scope>
    <source>
        <strain evidence="4">KCTC 22245</strain>
    </source>
</reference>
<comment type="caution">
    <text evidence="3">The sequence shown here is derived from an EMBL/GenBank/DDBJ whole genome shotgun (WGS) entry which is preliminary data.</text>
</comment>
<keyword evidence="2" id="KW-0732">Signal</keyword>
<dbReference type="RefSeq" id="WP_229786230.1">
    <property type="nucleotide sequence ID" value="NZ_BMXU01000002.1"/>
</dbReference>
<dbReference type="EMBL" id="JBHRVA010000003">
    <property type="protein sequence ID" value="MFC3303902.1"/>
    <property type="molecule type" value="Genomic_DNA"/>
</dbReference>
<dbReference type="PROSITE" id="PS51257">
    <property type="entry name" value="PROKAR_LIPOPROTEIN"/>
    <property type="match status" value="1"/>
</dbReference>
<name>A0ABV7MGK7_9PROT</name>
<gene>
    <name evidence="3" type="ORF">ACFONP_14310</name>
</gene>
<feature type="chain" id="PRO_5046201916" evidence="2">
    <location>
        <begin position="22"/>
        <end position="611"/>
    </location>
</feature>
<dbReference type="Proteomes" id="UP001595607">
    <property type="component" value="Unassembled WGS sequence"/>
</dbReference>
<evidence type="ECO:0000313" key="3">
    <source>
        <dbReference type="EMBL" id="MFC3303902.1"/>
    </source>
</evidence>
<protein>
    <submittedName>
        <fullName evidence="3">DUF1800 family protein</fullName>
    </submittedName>
</protein>
<dbReference type="PANTHER" id="PTHR43737">
    <property type="entry name" value="BLL7424 PROTEIN"/>
    <property type="match status" value="1"/>
</dbReference>
<feature type="signal peptide" evidence="2">
    <location>
        <begin position="1"/>
        <end position="21"/>
    </location>
</feature>
<proteinExistence type="predicted"/>